<keyword evidence="7" id="KW-0732">Signal</keyword>
<dbReference type="SUPFAM" id="SSF46626">
    <property type="entry name" value="Cytochrome c"/>
    <property type="match status" value="1"/>
</dbReference>
<keyword evidence="4" id="KW-0249">Electron transport</keyword>
<dbReference type="RefSeq" id="WP_334483772.1">
    <property type="nucleotide sequence ID" value="NZ_JAZHRV010000001.1"/>
</dbReference>
<dbReference type="PROSITE" id="PS51007">
    <property type="entry name" value="CYTC"/>
    <property type="match status" value="1"/>
</dbReference>
<organism evidence="9 10">
    <name type="scientific">Bradyrhizobium algeriense</name>
    <dbReference type="NCBI Taxonomy" id="634784"/>
    <lineage>
        <taxon>Bacteria</taxon>
        <taxon>Pseudomonadati</taxon>
        <taxon>Pseudomonadota</taxon>
        <taxon>Alphaproteobacteria</taxon>
        <taxon>Hyphomicrobiales</taxon>
        <taxon>Nitrobacteraceae</taxon>
        <taxon>Bradyrhizobium</taxon>
    </lineage>
</organism>
<keyword evidence="5 6" id="KW-0408">Iron</keyword>
<dbReference type="InterPro" id="IPR036909">
    <property type="entry name" value="Cyt_c-like_dom_sf"/>
</dbReference>
<dbReference type="Gene3D" id="1.10.760.10">
    <property type="entry name" value="Cytochrome c-like domain"/>
    <property type="match status" value="1"/>
</dbReference>
<dbReference type="EMBL" id="JAZHRV010000001">
    <property type="protein sequence ID" value="MEH2557504.1"/>
    <property type="molecule type" value="Genomic_DNA"/>
</dbReference>
<dbReference type="Pfam" id="PF00034">
    <property type="entry name" value="Cytochrom_C"/>
    <property type="match status" value="1"/>
</dbReference>
<evidence type="ECO:0000313" key="9">
    <source>
        <dbReference type="EMBL" id="MEH2557504.1"/>
    </source>
</evidence>
<evidence type="ECO:0000259" key="8">
    <source>
        <dbReference type="PROSITE" id="PS51007"/>
    </source>
</evidence>
<dbReference type="PANTHER" id="PTHR37823:SF1">
    <property type="entry name" value="CYTOCHROME C-553-LIKE"/>
    <property type="match status" value="1"/>
</dbReference>
<evidence type="ECO:0000256" key="2">
    <source>
        <dbReference type="ARBA" id="ARBA00022617"/>
    </source>
</evidence>
<keyword evidence="2 6" id="KW-0349">Heme</keyword>
<evidence type="ECO:0000256" key="3">
    <source>
        <dbReference type="ARBA" id="ARBA00022723"/>
    </source>
</evidence>
<feature type="chain" id="PRO_5047260216" evidence="7">
    <location>
        <begin position="26"/>
        <end position="287"/>
    </location>
</feature>
<reference evidence="9 10" key="1">
    <citation type="submission" date="2024-02" db="EMBL/GenBank/DDBJ databases">
        <title>Adaptive strategies in a cosmopolitan and abundant soil bacterium.</title>
        <authorList>
            <person name="Carini P."/>
        </authorList>
    </citation>
    <scope>NUCLEOTIDE SEQUENCE [LARGE SCALE GENOMIC DNA]</scope>
    <source>
        <strain evidence="9 10">AZCC 1608</strain>
    </source>
</reference>
<evidence type="ECO:0000256" key="5">
    <source>
        <dbReference type="ARBA" id="ARBA00023004"/>
    </source>
</evidence>
<evidence type="ECO:0000256" key="7">
    <source>
        <dbReference type="SAM" id="SignalP"/>
    </source>
</evidence>
<dbReference type="PANTHER" id="PTHR37823">
    <property type="entry name" value="CYTOCHROME C-553-LIKE"/>
    <property type="match status" value="1"/>
</dbReference>
<dbReference type="InterPro" id="IPR051811">
    <property type="entry name" value="Cytochrome_c550/c551-like"/>
</dbReference>
<name>A0ABU8BG20_9BRAD</name>
<keyword evidence="3 6" id="KW-0479">Metal-binding</keyword>
<evidence type="ECO:0000256" key="1">
    <source>
        <dbReference type="ARBA" id="ARBA00022448"/>
    </source>
</evidence>
<accession>A0ABU8BG20</accession>
<feature type="signal peptide" evidence="7">
    <location>
        <begin position="1"/>
        <end position="25"/>
    </location>
</feature>
<evidence type="ECO:0000256" key="6">
    <source>
        <dbReference type="PROSITE-ProRule" id="PRU00433"/>
    </source>
</evidence>
<keyword evidence="1" id="KW-0813">Transport</keyword>
<protein>
    <submittedName>
        <fullName evidence="9">Mono/diheme cytochrome c family protein</fullName>
    </submittedName>
</protein>
<evidence type="ECO:0000256" key="4">
    <source>
        <dbReference type="ARBA" id="ARBA00022982"/>
    </source>
</evidence>
<dbReference type="Proteomes" id="UP001364224">
    <property type="component" value="Unassembled WGS sequence"/>
</dbReference>
<evidence type="ECO:0000313" key="10">
    <source>
        <dbReference type="Proteomes" id="UP001364224"/>
    </source>
</evidence>
<dbReference type="InterPro" id="IPR009056">
    <property type="entry name" value="Cyt_c-like_dom"/>
</dbReference>
<keyword evidence="10" id="KW-1185">Reference proteome</keyword>
<feature type="domain" description="Cytochrome c" evidence="8">
    <location>
        <begin position="185"/>
        <end position="273"/>
    </location>
</feature>
<proteinExistence type="predicted"/>
<comment type="caution">
    <text evidence="9">The sequence shown here is derived from an EMBL/GenBank/DDBJ whole genome shotgun (WGS) entry which is preliminary data.</text>
</comment>
<gene>
    <name evidence="9" type="ORF">V1286_005033</name>
</gene>
<sequence>MTATMIGPALTLALSLVALTMPTWATGPTLTVSADGSVHIFDRDALLARTDVVEITTSRDVAYRTPRTYRAVALAKLLEGVAIPPDAVVEAVAQDGFVTQLPRDLVYANDGIVAYVAIEAADRPWPPIPAKDKSAGAFYIVWLGDQASSVPTMMWPYQIVSLSVQDAPAKRWPSLAVDPMLPALHPARDGQTVFVNKCFTCHTMNQAGSASAGPDLNLPMNPTEYFTDAGLRALIRDPRSVRVWPEQRMPSFAEEDLSDEELGLILAYLNHMSDRKSRATQGGSSKR</sequence>